<dbReference type="GO" id="GO:0006749">
    <property type="term" value="P:glutathione metabolic process"/>
    <property type="evidence" value="ECO:0007669"/>
    <property type="project" value="TreeGrafter"/>
</dbReference>
<keyword evidence="3" id="KW-1185">Reference proteome</keyword>
<dbReference type="SUPFAM" id="SSF47616">
    <property type="entry name" value="GST C-terminal domain-like"/>
    <property type="match status" value="1"/>
</dbReference>
<sequence length="214" mass="24025">MSTLFIGNKNVSSWSLRPWLALKAAGVTFDEVLIRLDVPETRASISQYSPGGKVPVLVWEEDGKSHQIWDSLAICEFVAEHFPAAKLWPEDVFLRAKARSYCAEMHSSFPDVRDQLSMFFARKMEMPELREATQKQIARIIAAWEEALAQSGGDFLFGDFSITDCMYAPVVSRFLSYGITLPKASEAYAARMMALPAMQEWMAGAKAEVEAGWR</sequence>
<dbReference type="GO" id="GO:0016034">
    <property type="term" value="F:maleylacetoacetate isomerase activity"/>
    <property type="evidence" value="ECO:0007669"/>
    <property type="project" value="TreeGrafter"/>
</dbReference>
<keyword evidence="2" id="KW-0808">Transferase</keyword>
<dbReference type="PANTHER" id="PTHR42673">
    <property type="entry name" value="MALEYLACETOACETATE ISOMERASE"/>
    <property type="match status" value="1"/>
</dbReference>
<reference evidence="2 3" key="1">
    <citation type="submission" date="2020-03" db="EMBL/GenBank/DDBJ databases">
        <title>Genomic Encyclopedia of Type Strains, Phase IV (KMG-IV): sequencing the most valuable type-strain genomes for metagenomic binning, comparative biology and taxonomic classification.</title>
        <authorList>
            <person name="Goeker M."/>
        </authorList>
    </citation>
    <scope>NUCLEOTIDE SEQUENCE [LARGE SCALE GENOMIC DNA]</scope>
    <source>
        <strain evidence="2 3">DSM 19867</strain>
    </source>
</reference>
<accession>A0A846MY24</accession>
<dbReference type="EC" id="2.5.1.18" evidence="2"/>
<comment type="caution">
    <text evidence="2">The sequence shown here is derived from an EMBL/GenBank/DDBJ whole genome shotgun (WGS) entry which is preliminary data.</text>
</comment>
<proteinExistence type="predicted"/>
<dbReference type="Pfam" id="PF13409">
    <property type="entry name" value="GST_N_2"/>
    <property type="match status" value="1"/>
</dbReference>
<dbReference type="GO" id="GO:0006559">
    <property type="term" value="P:L-phenylalanine catabolic process"/>
    <property type="evidence" value="ECO:0007669"/>
    <property type="project" value="TreeGrafter"/>
</dbReference>
<dbReference type="InterPro" id="IPR036249">
    <property type="entry name" value="Thioredoxin-like_sf"/>
</dbReference>
<dbReference type="InterPro" id="IPR040079">
    <property type="entry name" value="Glutathione_S-Trfase"/>
</dbReference>
<dbReference type="InterPro" id="IPR036282">
    <property type="entry name" value="Glutathione-S-Trfase_C_sf"/>
</dbReference>
<dbReference type="RefSeq" id="WP_167081843.1">
    <property type="nucleotide sequence ID" value="NZ_BAAADC010000001.1"/>
</dbReference>
<dbReference type="CDD" id="cd03043">
    <property type="entry name" value="GST_N_1"/>
    <property type="match status" value="1"/>
</dbReference>
<protein>
    <submittedName>
        <fullName evidence="2">Glutathione S-transferase</fullName>
        <ecNumber evidence="2">2.5.1.18</ecNumber>
    </submittedName>
</protein>
<dbReference type="SFLD" id="SFLDG00358">
    <property type="entry name" value="Main_(cytGST)"/>
    <property type="match status" value="1"/>
</dbReference>
<feature type="domain" description="GST N-terminal" evidence="1">
    <location>
        <begin position="2"/>
        <end position="86"/>
    </location>
</feature>
<dbReference type="CDD" id="cd03194">
    <property type="entry name" value="GST_C_3"/>
    <property type="match status" value="1"/>
</dbReference>
<dbReference type="SUPFAM" id="SSF52833">
    <property type="entry name" value="Thioredoxin-like"/>
    <property type="match status" value="1"/>
</dbReference>
<dbReference type="Gene3D" id="1.20.1050.10">
    <property type="match status" value="1"/>
</dbReference>
<dbReference type="SFLD" id="SFLDS00019">
    <property type="entry name" value="Glutathione_Transferase_(cytos"/>
    <property type="match status" value="1"/>
</dbReference>
<dbReference type="GO" id="GO:0004364">
    <property type="term" value="F:glutathione transferase activity"/>
    <property type="evidence" value="ECO:0007669"/>
    <property type="project" value="UniProtKB-EC"/>
</dbReference>
<name>A0A846MY24_9PROT</name>
<evidence type="ECO:0000259" key="1">
    <source>
        <dbReference type="PROSITE" id="PS50404"/>
    </source>
</evidence>
<dbReference type="PROSITE" id="PS50404">
    <property type="entry name" value="GST_NTER"/>
    <property type="match status" value="1"/>
</dbReference>
<dbReference type="EMBL" id="JAASRM010000001">
    <property type="protein sequence ID" value="NIK87877.1"/>
    <property type="molecule type" value="Genomic_DNA"/>
</dbReference>
<dbReference type="InterPro" id="IPR004045">
    <property type="entry name" value="Glutathione_S-Trfase_N"/>
</dbReference>
<gene>
    <name evidence="2" type="ORF">FHS83_001195</name>
</gene>
<organism evidence="2 3">
    <name type="scientific">Rhizomicrobium palustre</name>
    <dbReference type="NCBI Taxonomy" id="189966"/>
    <lineage>
        <taxon>Bacteria</taxon>
        <taxon>Pseudomonadati</taxon>
        <taxon>Pseudomonadota</taxon>
        <taxon>Alphaproteobacteria</taxon>
        <taxon>Micropepsales</taxon>
        <taxon>Micropepsaceae</taxon>
        <taxon>Rhizomicrobium</taxon>
    </lineage>
</organism>
<dbReference type="Pfam" id="PF13410">
    <property type="entry name" value="GST_C_2"/>
    <property type="match status" value="1"/>
</dbReference>
<dbReference type="Gene3D" id="3.40.30.10">
    <property type="entry name" value="Glutaredoxin"/>
    <property type="match status" value="1"/>
</dbReference>
<evidence type="ECO:0000313" key="2">
    <source>
        <dbReference type="EMBL" id="NIK87877.1"/>
    </source>
</evidence>
<dbReference type="Proteomes" id="UP000570514">
    <property type="component" value="Unassembled WGS sequence"/>
</dbReference>
<evidence type="ECO:0000313" key="3">
    <source>
        <dbReference type="Proteomes" id="UP000570514"/>
    </source>
</evidence>
<dbReference type="AlphaFoldDB" id="A0A846MY24"/>
<dbReference type="PANTHER" id="PTHR42673:SF4">
    <property type="entry name" value="MALEYLACETOACETATE ISOMERASE"/>
    <property type="match status" value="1"/>
</dbReference>